<dbReference type="GO" id="GO:0055075">
    <property type="term" value="P:potassium ion homeostasis"/>
    <property type="evidence" value="ECO:0007669"/>
    <property type="project" value="TreeGrafter"/>
</dbReference>
<dbReference type="InterPro" id="IPR004842">
    <property type="entry name" value="SLC12A_fam"/>
</dbReference>
<evidence type="ECO:0000313" key="8">
    <source>
        <dbReference type="Proteomes" id="UP000291343"/>
    </source>
</evidence>
<evidence type="ECO:0000256" key="3">
    <source>
        <dbReference type="ARBA" id="ARBA00022989"/>
    </source>
</evidence>
<dbReference type="STRING" id="195883.A0A482XEW4"/>
<dbReference type="EMBL" id="QKKF02011362">
    <property type="protein sequence ID" value="RZF44110.1"/>
    <property type="molecule type" value="Genomic_DNA"/>
</dbReference>
<feature type="non-terminal residue" evidence="7">
    <location>
        <position position="268"/>
    </location>
</feature>
<keyword evidence="3 5" id="KW-1133">Transmembrane helix</keyword>
<evidence type="ECO:0000259" key="6">
    <source>
        <dbReference type="Pfam" id="PF00324"/>
    </source>
</evidence>
<feature type="transmembrane region" description="Helical" evidence="5">
    <location>
        <begin position="6"/>
        <end position="28"/>
    </location>
</feature>
<keyword evidence="8" id="KW-1185">Reference proteome</keyword>
<gene>
    <name evidence="7" type="ORF">LSTR_LSTR014183</name>
</gene>
<dbReference type="OrthoDB" id="2020542at2759"/>
<comment type="caution">
    <text evidence="7">The sequence shown here is derived from an EMBL/GenBank/DDBJ whole genome shotgun (WGS) entry which is preliminary data.</text>
</comment>
<dbReference type="GO" id="GO:0015379">
    <property type="term" value="F:potassium:chloride symporter activity"/>
    <property type="evidence" value="ECO:0007669"/>
    <property type="project" value="TreeGrafter"/>
</dbReference>
<sequence>MESGGVYFLLAHVLGSRIAAAVGLLYVFGQWGAPCSCWASASRLAGLLGVGSAWAQRGVAGAAIPACGRHQRGRRQVGRQAAVPAAARAAARRARLCRRILCQNRHQTGLYLMFVLVLGSTCTRTALRTDYMIAAKVSALHVMLLAGLYVSSMSSCLGAMYGTPRVLQSIANENVIPVIQGLGKGRGPNRVPIYSMAVVALVTMSFLLVGDINSLAPIVTMPFLMMYAALDYAYFALAQTFDLLHHREQRFRSCKYLCIEADGYHMSD</sequence>
<proteinExistence type="predicted"/>
<dbReference type="Gene3D" id="1.20.1740.10">
    <property type="entry name" value="Amino acid/polyamine transporter I"/>
    <property type="match status" value="1"/>
</dbReference>
<keyword evidence="2 5" id="KW-0812">Transmembrane</keyword>
<evidence type="ECO:0000256" key="5">
    <source>
        <dbReference type="SAM" id="Phobius"/>
    </source>
</evidence>
<evidence type="ECO:0000256" key="1">
    <source>
        <dbReference type="ARBA" id="ARBA00004141"/>
    </source>
</evidence>
<dbReference type="InterPro" id="IPR004841">
    <property type="entry name" value="AA-permease/SLC12A_dom"/>
</dbReference>
<dbReference type="GO" id="GO:1990573">
    <property type="term" value="P:potassium ion import across plasma membrane"/>
    <property type="evidence" value="ECO:0007669"/>
    <property type="project" value="TreeGrafter"/>
</dbReference>
<keyword evidence="4 5" id="KW-0472">Membrane</keyword>
<dbReference type="Pfam" id="PF00324">
    <property type="entry name" value="AA_permease"/>
    <property type="match status" value="1"/>
</dbReference>
<feature type="transmembrane region" description="Helical" evidence="5">
    <location>
        <begin position="139"/>
        <end position="161"/>
    </location>
</feature>
<dbReference type="GO" id="GO:0055064">
    <property type="term" value="P:chloride ion homeostasis"/>
    <property type="evidence" value="ECO:0007669"/>
    <property type="project" value="TreeGrafter"/>
</dbReference>
<reference evidence="7 8" key="1">
    <citation type="journal article" date="2017" name="Gigascience">
        <title>Genome sequence of the small brown planthopper, Laodelphax striatellus.</title>
        <authorList>
            <person name="Zhu J."/>
            <person name="Jiang F."/>
            <person name="Wang X."/>
            <person name="Yang P."/>
            <person name="Bao Y."/>
            <person name="Zhao W."/>
            <person name="Wang W."/>
            <person name="Lu H."/>
            <person name="Wang Q."/>
            <person name="Cui N."/>
            <person name="Li J."/>
            <person name="Chen X."/>
            <person name="Luo L."/>
            <person name="Yu J."/>
            <person name="Kang L."/>
            <person name="Cui F."/>
        </authorList>
    </citation>
    <scope>NUCLEOTIDE SEQUENCE [LARGE SCALE GENOMIC DNA]</scope>
    <source>
        <strain evidence="7">Lst14</strain>
    </source>
</reference>
<dbReference type="InParanoid" id="A0A482XEW4"/>
<dbReference type="PANTHER" id="PTHR11827">
    <property type="entry name" value="SOLUTE CARRIER FAMILY 12, CATION COTRANSPORTERS"/>
    <property type="match status" value="1"/>
</dbReference>
<feature type="transmembrane region" description="Helical" evidence="5">
    <location>
        <begin position="191"/>
        <end position="209"/>
    </location>
</feature>
<dbReference type="GO" id="GO:0016020">
    <property type="term" value="C:membrane"/>
    <property type="evidence" value="ECO:0007669"/>
    <property type="project" value="UniProtKB-SubCell"/>
</dbReference>
<accession>A0A482XEW4</accession>
<feature type="transmembrane region" description="Helical" evidence="5">
    <location>
        <begin position="108"/>
        <end position="127"/>
    </location>
</feature>
<comment type="subcellular location">
    <subcellularLocation>
        <location evidence="1">Membrane</location>
        <topology evidence="1">Multi-pass membrane protein</topology>
    </subcellularLocation>
</comment>
<feature type="domain" description="Amino acid permease/ SLC12A" evidence="6">
    <location>
        <begin position="110"/>
        <end position="238"/>
    </location>
</feature>
<name>A0A482XEW4_LAOST</name>
<dbReference type="GO" id="GO:0006884">
    <property type="term" value="P:cell volume homeostasis"/>
    <property type="evidence" value="ECO:0007669"/>
    <property type="project" value="TreeGrafter"/>
</dbReference>
<dbReference type="PANTHER" id="PTHR11827:SF6">
    <property type="entry name" value="SOLUTE CARRIER FAMILY 12 MEMBER 8"/>
    <property type="match status" value="1"/>
</dbReference>
<evidence type="ECO:0000256" key="2">
    <source>
        <dbReference type="ARBA" id="ARBA00022692"/>
    </source>
</evidence>
<evidence type="ECO:0000256" key="4">
    <source>
        <dbReference type="ARBA" id="ARBA00023136"/>
    </source>
</evidence>
<protein>
    <recommendedName>
        <fullName evidence="6">Amino acid permease/ SLC12A domain-containing protein</fullName>
    </recommendedName>
</protein>
<feature type="transmembrane region" description="Helical" evidence="5">
    <location>
        <begin position="215"/>
        <end position="237"/>
    </location>
</feature>
<dbReference type="Proteomes" id="UP000291343">
    <property type="component" value="Unassembled WGS sequence"/>
</dbReference>
<evidence type="ECO:0000313" key="7">
    <source>
        <dbReference type="EMBL" id="RZF44110.1"/>
    </source>
</evidence>
<dbReference type="AlphaFoldDB" id="A0A482XEW4"/>
<organism evidence="7 8">
    <name type="scientific">Laodelphax striatellus</name>
    <name type="common">Small brown planthopper</name>
    <name type="synonym">Delphax striatella</name>
    <dbReference type="NCBI Taxonomy" id="195883"/>
    <lineage>
        <taxon>Eukaryota</taxon>
        <taxon>Metazoa</taxon>
        <taxon>Ecdysozoa</taxon>
        <taxon>Arthropoda</taxon>
        <taxon>Hexapoda</taxon>
        <taxon>Insecta</taxon>
        <taxon>Pterygota</taxon>
        <taxon>Neoptera</taxon>
        <taxon>Paraneoptera</taxon>
        <taxon>Hemiptera</taxon>
        <taxon>Auchenorrhyncha</taxon>
        <taxon>Fulgoroidea</taxon>
        <taxon>Delphacidae</taxon>
        <taxon>Criomorphinae</taxon>
        <taxon>Laodelphax</taxon>
    </lineage>
</organism>
<dbReference type="SMR" id="A0A482XEW4"/>